<evidence type="ECO:0000313" key="3">
    <source>
        <dbReference type="EMBL" id="MBX03185.1"/>
    </source>
</evidence>
<evidence type="ECO:0000256" key="1">
    <source>
        <dbReference type="SAM" id="Phobius"/>
    </source>
</evidence>
<protein>
    <submittedName>
        <fullName evidence="2">Uncharacterized protein MANES_04G048800</fullName>
    </submittedName>
</protein>
<proteinExistence type="predicted"/>
<evidence type="ECO:0000313" key="2">
    <source>
        <dbReference type="EMBL" id="MBX03180.1"/>
    </source>
</evidence>
<keyword evidence="1" id="KW-0472">Membrane</keyword>
<feature type="transmembrane region" description="Helical" evidence="1">
    <location>
        <begin position="139"/>
        <end position="160"/>
    </location>
</feature>
<name>A0A2P2KBR4_RHIMU</name>
<organism evidence="3">
    <name type="scientific">Rhizophora mucronata</name>
    <name type="common">Asiatic mangrove</name>
    <dbReference type="NCBI Taxonomy" id="61149"/>
    <lineage>
        <taxon>Eukaryota</taxon>
        <taxon>Viridiplantae</taxon>
        <taxon>Streptophyta</taxon>
        <taxon>Embryophyta</taxon>
        <taxon>Tracheophyta</taxon>
        <taxon>Spermatophyta</taxon>
        <taxon>Magnoliopsida</taxon>
        <taxon>eudicotyledons</taxon>
        <taxon>Gunneridae</taxon>
        <taxon>Pentapetalae</taxon>
        <taxon>rosids</taxon>
        <taxon>fabids</taxon>
        <taxon>Malpighiales</taxon>
        <taxon>Rhizophoraceae</taxon>
        <taxon>Rhizophora</taxon>
    </lineage>
</organism>
<dbReference type="EMBL" id="GGEC01022696">
    <property type="protein sequence ID" value="MBX03180.1"/>
    <property type="molecule type" value="Transcribed_RNA"/>
</dbReference>
<dbReference type="PANTHER" id="PTHR35830">
    <property type="entry name" value="OS05G0299200 PROTEIN"/>
    <property type="match status" value="1"/>
</dbReference>
<dbReference type="EMBL" id="GGEC01022698">
    <property type="protein sequence ID" value="MBX03182.1"/>
    <property type="molecule type" value="Transcribed_RNA"/>
</dbReference>
<dbReference type="PANTHER" id="PTHR35830:SF1">
    <property type="entry name" value="OS05G0299200 PROTEIN"/>
    <property type="match status" value="1"/>
</dbReference>
<keyword evidence="1" id="KW-0812">Transmembrane</keyword>
<dbReference type="AlphaFoldDB" id="A0A2P2KBR4"/>
<keyword evidence="1" id="KW-1133">Transmembrane helix</keyword>
<feature type="transmembrane region" description="Helical" evidence="1">
    <location>
        <begin position="301"/>
        <end position="321"/>
    </location>
</feature>
<reference evidence="3" key="1">
    <citation type="submission" date="2018-02" db="EMBL/GenBank/DDBJ databases">
        <title>Rhizophora mucronata_Transcriptome.</title>
        <authorList>
            <person name="Meera S.P."/>
            <person name="Sreeshan A."/>
            <person name="Augustine A."/>
        </authorList>
    </citation>
    <scope>NUCLEOTIDE SEQUENCE</scope>
    <source>
        <tissue evidence="3">Leaf</tissue>
    </source>
</reference>
<dbReference type="EMBL" id="GGEC01022701">
    <property type="protein sequence ID" value="MBX03185.1"/>
    <property type="molecule type" value="Transcribed_RNA"/>
</dbReference>
<accession>A0A2P2KBR4</accession>
<sequence length="357" mass="40645">MISSVKALAFSPCPSLSPSPSPSSLQQLLAAKWALKLPRNSFSVKRRRSARRLWQRSDLDKNFDYGPTTTTTKTISFDEVTGVNKSFRLVLDVNQLSFLASSRFRQLVSSANDAFSDLKTLVNVDDNNRVVFSCRESTLQFMGAVLVCGLVLIFAFRFLVNLGLRLNRKLGFRGRDVHVVVRRDRSLGGKEVVVARKSKERDDVKKKNKSNDYFRVSDNPLWSLDQVFGSGVRKDDWRTYSGRTQAKLPKWWPESVAAERDLVVDKQGYQREANRLMRAITDNRTSGKDITDTDIIQVSDFVNLLSTFFFFTTTVLCMAWHCLPYSAAMDFFPILCSLHNDHILIYCLFLFSVQNSG</sequence>